<dbReference type="EMBL" id="MCFE01000019">
    <property type="protein sequence ID" value="ORY06108.1"/>
    <property type="molecule type" value="Genomic_DNA"/>
</dbReference>
<proteinExistence type="predicted"/>
<evidence type="ECO:0000256" key="1">
    <source>
        <dbReference type="SAM" id="MobiDB-lite"/>
    </source>
</evidence>
<dbReference type="OrthoDB" id="3197614at2759"/>
<reference evidence="2 3" key="1">
    <citation type="submission" date="2016-07" db="EMBL/GenBank/DDBJ databases">
        <title>Pervasive Adenine N6-methylation of Active Genes in Fungi.</title>
        <authorList>
            <consortium name="DOE Joint Genome Institute"/>
            <person name="Mondo S.J."/>
            <person name="Dannebaum R.O."/>
            <person name="Kuo R.C."/>
            <person name="Labutti K."/>
            <person name="Haridas S."/>
            <person name="Kuo A."/>
            <person name="Salamov A."/>
            <person name="Ahrendt S.R."/>
            <person name="Lipzen A."/>
            <person name="Sullivan W."/>
            <person name="Andreopoulos W.B."/>
            <person name="Clum A."/>
            <person name="Lindquist E."/>
            <person name="Daum C."/>
            <person name="Ramamoorthy G.K."/>
            <person name="Gryganskyi A."/>
            <person name="Culley D."/>
            <person name="Magnuson J.K."/>
            <person name="James T.Y."/>
            <person name="O'Malley M.A."/>
            <person name="Stajich J.E."/>
            <person name="Spatafora J.W."/>
            <person name="Visel A."/>
            <person name="Grigoriev I.V."/>
        </authorList>
    </citation>
    <scope>NUCLEOTIDE SEQUENCE [LARGE SCALE GENOMIC DNA]</scope>
    <source>
        <strain evidence="2 3">CBS 931.73</strain>
    </source>
</reference>
<dbReference type="AlphaFoldDB" id="A0A1Y1Z738"/>
<protein>
    <submittedName>
        <fullName evidence="2">Uncharacterized protein</fullName>
    </submittedName>
</protein>
<keyword evidence="3" id="KW-1185">Reference proteome</keyword>
<sequence length="235" mass="26407">MEENPIDKAHKHANMAEEYESKGMFREAAHEHSIAADAEVRTSTPTYLEGLLNLLSSAHGRHGFELERRLIRSISQASDGNSSMKGTSRHGIATSRHSPSVVKFKSGMRDFDVNSKAQENAFGPFDRFWRAIEELVQNSSAYGLIPPENLENLRIEDDQERYIAGGEDNAETKGMLGSFILVPDQFTEIENMNDSSIPIPNSYPENAHATEPSNQFKDQSAMTMEEYIVENQRLK</sequence>
<feature type="compositionally biased region" description="Polar residues" evidence="1">
    <location>
        <begin position="76"/>
        <end position="86"/>
    </location>
</feature>
<name>A0A1Y1Z738_9FUNG</name>
<comment type="caution">
    <text evidence="2">The sequence shown here is derived from an EMBL/GenBank/DDBJ whole genome shotgun (WGS) entry which is preliminary data.</text>
</comment>
<feature type="region of interest" description="Disordered" evidence="1">
    <location>
        <begin position="197"/>
        <end position="216"/>
    </location>
</feature>
<dbReference type="InParanoid" id="A0A1Y1Z738"/>
<accession>A0A1Y1Z738</accession>
<feature type="non-terminal residue" evidence="2">
    <location>
        <position position="235"/>
    </location>
</feature>
<evidence type="ECO:0000313" key="2">
    <source>
        <dbReference type="EMBL" id="ORY06108.1"/>
    </source>
</evidence>
<organism evidence="2 3">
    <name type="scientific">Basidiobolus meristosporus CBS 931.73</name>
    <dbReference type="NCBI Taxonomy" id="1314790"/>
    <lineage>
        <taxon>Eukaryota</taxon>
        <taxon>Fungi</taxon>
        <taxon>Fungi incertae sedis</taxon>
        <taxon>Zoopagomycota</taxon>
        <taxon>Entomophthoromycotina</taxon>
        <taxon>Basidiobolomycetes</taxon>
        <taxon>Basidiobolales</taxon>
        <taxon>Basidiobolaceae</taxon>
        <taxon>Basidiobolus</taxon>
    </lineage>
</organism>
<evidence type="ECO:0000313" key="3">
    <source>
        <dbReference type="Proteomes" id="UP000193498"/>
    </source>
</evidence>
<gene>
    <name evidence="2" type="ORF">K493DRAFT_333303</name>
</gene>
<dbReference type="Proteomes" id="UP000193498">
    <property type="component" value="Unassembled WGS sequence"/>
</dbReference>
<feature type="region of interest" description="Disordered" evidence="1">
    <location>
        <begin position="76"/>
        <end position="98"/>
    </location>
</feature>